<dbReference type="PANTHER" id="PTHR16172">
    <property type="entry name" value="MAJOR FACILITATOR SUPERFAMILY DOMAIN-CONTAINING PROTEIN 6-LIKE"/>
    <property type="match status" value="1"/>
</dbReference>
<feature type="transmembrane region" description="Helical" evidence="6">
    <location>
        <begin position="43"/>
        <end position="63"/>
    </location>
</feature>
<evidence type="ECO:0000259" key="7">
    <source>
        <dbReference type="Pfam" id="PF12832"/>
    </source>
</evidence>
<dbReference type="Pfam" id="PF12832">
    <property type="entry name" value="MFS_1_like"/>
    <property type="match status" value="1"/>
</dbReference>
<dbReference type="Proteomes" id="UP000308267">
    <property type="component" value="Unassembled WGS sequence"/>
</dbReference>
<dbReference type="SUPFAM" id="SSF103473">
    <property type="entry name" value="MFS general substrate transporter"/>
    <property type="match status" value="2"/>
</dbReference>
<feature type="transmembrane region" description="Helical" evidence="6">
    <location>
        <begin position="523"/>
        <end position="545"/>
    </location>
</feature>
<feature type="transmembrane region" description="Helical" evidence="6">
    <location>
        <begin position="12"/>
        <end position="31"/>
    </location>
</feature>
<comment type="similarity">
    <text evidence="2">Belongs to the major facilitator superfamily. MFSD6 family.</text>
</comment>
<evidence type="ECO:0000313" key="9">
    <source>
        <dbReference type="Proteomes" id="UP000308267"/>
    </source>
</evidence>
<dbReference type="GO" id="GO:0016020">
    <property type="term" value="C:membrane"/>
    <property type="evidence" value="ECO:0007669"/>
    <property type="project" value="UniProtKB-SubCell"/>
</dbReference>
<feature type="transmembrane region" description="Helical" evidence="6">
    <location>
        <begin position="366"/>
        <end position="384"/>
    </location>
</feature>
<feature type="transmembrane region" description="Helical" evidence="6">
    <location>
        <begin position="396"/>
        <end position="419"/>
    </location>
</feature>
<dbReference type="EMBL" id="SJOL01004338">
    <property type="protein sequence ID" value="TGZ71745.1"/>
    <property type="molecule type" value="Genomic_DNA"/>
</dbReference>
<accession>A0A4S2M5Z7</accession>
<feature type="domain" description="Major facilitator superfamily associated" evidence="7">
    <location>
        <begin position="12"/>
        <end position="525"/>
    </location>
</feature>
<evidence type="ECO:0000256" key="5">
    <source>
        <dbReference type="ARBA" id="ARBA00023136"/>
    </source>
</evidence>
<evidence type="ECO:0000313" key="8">
    <source>
        <dbReference type="EMBL" id="TGZ71745.1"/>
    </source>
</evidence>
<reference evidence="8 9" key="1">
    <citation type="journal article" date="2019" name="BMC Genomics">
        <title>New insights from Opisthorchis felineus genome: update on genomics of the epidemiologically important liver flukes.</title>
        <authorList>
            <person name="Ershov N.I."/>
            <person name="Mordvinov V.A."/>
            <person name="Prokhortchouk E.B."/>
            <person name="Pakharukova M.Y."/>
            <person name="Gunbin K.V."/>
            <person name="Ustyantsev K."/>
            <person name="Genaev M.A."/>
            <person name="Blinov A.G."/>
            <person name="Mazur A."/>
            <person name="Boulygina E."/>
            <person name="Tsygankova S."/>
            <person name="Khrameeva E."/>
            <person name="Chekanov N."/>
            <person name="Fan G."/>
            <person name="Xiao A."/>
            <person name="Zhang H."/>
            <person name="Xu X."/>
            <person name="Yang H."/>
            <person name="Solovyev V."/>
            <person name="Lee S.M."/>
            <person name="Liu X."/>
            <person name="Afonnikov D.A."/>
            <person name="Skryabin K.G."/>
        </authorList>
    </citation>
    <scope>NUCLEOTIDE SEQUENCE [LARGE SCALE GENOMIC DNA]</scope>
    <source>
        <strain evidence="8">AK-0245</strain>
        <tissue evidence="8">Whole organism</tissue>
    </source>
</reference>
<evidence type="ECO:0000256" key="3">
    <source>
        <dbReference type="ARBA" id="ARBA00022692"/>
    </source>
</evidence>
<evidence type="ECO:0000256" key="6">
    <source>
        <dbReference type="SAM" id="Phobius"/>
    </source>
</evidence>
<dbReference type="AlphaFoldDB" id="A0A4S2M5Z7"/>
<protein>
    <recommendedName>
        <fullName evidence="7">Major facilitator superfamily associated domain-containing protein</fullName>
    </recommendedName>
</protein>
<keyword evidence="5 6" id="KW-0472">Membrane</keyword>
<organism evidence="8 9">
    <name type="scientific">Opisthorchis felineus</name>
    <dbReference type="NCBI Taxonomy" id="147828"/>
    <lineage>
        <taxon>Eukaryota</taxon>
        <taxon>Metazoa</taxon>
        <taxon>Spiralia</taxon>
        <taxon>Lophotrochozoa</taxon>
        <taxon>Platyhelminthes</taxon>
        <taxon>Trematoda</taxon>
        <taxon>Digenea</taxon>
        <taxon>Opisthorchiida</taxon>
        <taxon>Opisthorchiata</taxon>
        <taxon>Opisthorchiidae</taxon>
        <taxon>Opisthorchis</taxon>
    </lineage>
</organism>
<evidence type="ECO:0000256" key="1">
    <source>
        <dbReference type="ARBA" id="ARBA00004141"/>
    </source>
</evidence>
<comment type="subcellular location">
    <subcellularLocation>
        <location evidence="1">Membrane</location>
        <topology evidence="1">Multi-pass membrane protein</topology>
    </subcellularLocation>
</comment>
<keyword evidence="9" id="KW-1185">Reference proteome</keyword>
<gene>
    <name evidence="8" type="ORF">CRM22_002456</name>
</gene>
<feature type="transmembrane region" description="Helical" evidence="6">
    <location>
        <begin position="268"/>
        <end position="286"/>
    </location>
</feature>
<feature type="transmembrane region" description="Helical" evidence="6">
    <location>
        <begin position="487"/>
        <end position="511"/>
    </location>
</feature>
<feature type="transmembrane region" description="Helical" evidence="6">
    <location>
        <begin position="426"/>
        <end position="450"/>
    </location>
</feature>
<keyword evidence="3 6" id="KW-0812">Transmembrane</keyword>
<dbReference type="OrthoDB" id="515887at2759"/>
<feature type="transmembrane region" description="Helical" evidence="6">
    <location>
        <begin position="223"/>
        <end position="247"/>
    </location>
</feature>
<proteinExistence type="inferred from homology"/>
<feature type="transmembrane region" description="Helical" evidence="6">
    <location>
        <begin position="456"/>
        <end position="475"/>
    </location>
</feature>
<comment type="caution">
    <text evidence="8">The sequence shown here is derived from an EMBL/GenBank/DDBJ whole genome shotgun (WGS) entry which is preliminary data.</text>
</comment>
<sequence>MKCFKFNRKLTHVRINYFCQFFVVGSFMVYINPLLSTSGLTSTQLGVTALAAHIASTIARLVIGPIADGTKHRHVVFFLLSVTTAMFILLFFAFPRMTEYVFEGEVHENGVFIPHVVWNSIGTESNYSDRYSSQRICWPRFIEQCDVMSNGTREWKFKLGFRLQKTDTNPMDVKYIVTNGTLRANDVTTNASENFRVFCRYTHSVEEEACHKLRNTVKGVATVSIFLMAIVLRSLVTMTHSSIPNLLDSTTYGILKEEKAHMYGRSRAFGSAGYVAAALSTGLYISSISSQFSPSSNQPSPGFASNQHNEKNTADYKPSIILGSIFALLGAIVGAIPSTGTIPVTIKLRKAILIGIRSPAMIKCSINSFLSGLVYSYLFEFYFFVLTSEYNVPPYFIGFLVLSVMIGEVPAFFVAGSLVKRFGETACIAAAHILFGLRVLSFGVFYNYLYYIGSEILFTTGFSLLYTALIIQAGSAGRGTQAEAGDVVASMHALMNAILFSITSCIGGLIWGVLLDRFTGRQLFYAASVLSFVLAVFTPVISYFIDLCFCDSKENDILVEPTDVVKFESDKNGFNGTSFM</sequence>
<evidence type="ECO:0000256" key="4">
    <source>
        <dbReference type="ARBA" id="ARBA00022989"/>
    </source>
</evidence>
<evidence type="ECO:0000256" key="2">
    <source>
        <dbReference type="ARBA" id="ARBA00005241"/>
    </source>
</evidence>
<dbReference type="InterPro" id="IPR051717">
    <property type="entry name" value="MFS_MFSD6"/>
</dbReference>
<dbReference type="InterPro" id="IPR036259">
    <property type="entry name" value="MFS_trans_sf"/>
</dbReference>
<feature type="transmembrane region" description="Helical" evidence="6">
    <location>
        <begin position="75"/>
        <end position="94"/>
    </location>
</feature>
<name>A0A4S2M5Z7_OPIFE</name>
<feature type="transmembrane region" description="Helical" evidence="6">
    <location>
        <begin position="320"/>
        <end position="346"/>
    </location>
</feature>
<keyword evidence="4 6" id="KW-1133">Transmembrane helix</keyword>
<dbReference type="Gene3D" id="1.20.1250.20">
    <property type="entry name" value="MFS general substrate transporter like domains"/>
    <property type="match status" value="2"/>
</dbReference>
<dbReference type="InterPro" id="IPR024989">
    <property type="entry name" value="MFS_assoc_dom"/>
</dbReference>
<dbReference type="STRING" id="147828.A0A4S2M5Z7"/>
<dbReference type="PANTHER" id="PTHR16172:SF41">
    <property type="entry name" value="MAJOR FACILITATOR SUPERFAMILY DOMAIN-CONTAINING PROTEIN 6-LIKE"/>
    <property type="match status" value="1"/>
</dbReference>